<evidence type="ECO:0000256" key="2">
    <source>
        <dbReference type="ARBA" id="ARBA00022649"/>
    </source>
</evidence>
<proteinExistence type="inferred from homology"/>
<keyword evidence="4" id="KW-1185">Reference proteome</keyword>
<evidence type="ECO:0000256" key="1">
    <source>
        <dbReference type="ARBA" id="ARBA00006226"/>
    </source>
</evidence>
<comment type="caution">
    <text evidence="3">The sequence shown here is derived from an EMBL/GenBank/DDBJ whole genome shotgun (WGS) entry which is preliminary data.</text>
</comment>
<dbReference type="InterPro" id="IPR007712">
    <property type="entry name" value="RelE/ParE_toxin"/>
</dbReference>
<dbReference type="NCBIfam" id="TIGR02385">
    <property type="entry name" value="RelE_StbE"/>
    <property type="match status" value="1"/>
</dbReference>
<organism evidence="3 4">
    <name type="scientific">Desulfolutivibrio sulfodismutans</name>
    <dbReference type="NCBI Taxonomy" id="63561"/>
    <lineage>
        <taxon>Bacteria</taxon>
        <taxon>Pseudomonadati</taxon>
        <taxon>Thermodesulfobacteriota</taxon>
        <taxon>Desulfovibrionia</taxon>
        <taxon>Desulfovibrionales</taxon>
        <taxon>Desulfovibrionaceae</taxon>
        <taxon>Desulfolutivibrio</taxon>
    </lineage>
</organism>
<accession>A0A7K3NI54</accession>
<dbReference type="SUPFAM" id="SSF143011">
    <property type="entry name" value="RelE-like"/>
    <property type="match status" value="1"/>
</dbReference>
<dbReference type="PANTHER" id="PTHR35601:SF1">
    <property type="entry name" value="TOXIN RELE"/>
    <property type="match status" value="1"/>
</dbReference>
<comment type="similarity">
    <text evidence="1">Belongs to the RelE toxin family.</text>
</comment>
<sequence length="91" mass="10575">MTWAIELTPEAAKALAHLGNEAERRVVRFLRERVSRLDDPRTIGEPLKGSQFAGLWRYRAGDYRILCEIQDERVTILVVLVGHRREVYKGR</sequence>
<name>A0A7K3NI54_9BACT</name>
<protein>
    <submittedName>
        <fullName evidence="3">Type II toxin-antitoxin system RelE/ParE family toxin</fullName>
    </submittedName>
</protein>
<keyword evidence="2" id="KW-1277">Toxin-antitoxin system</keyword>
<dbReference type="EMBL" id="JAAGRQ010000010">
    <property type="protein sequence ID" value="NDY55868.1"/>
    <property type="molecule type" value="Genomic_DNA"/>
</dbReference>
<evidence type="ECO:0000313" key="3">
    <source>
        <dbReference type="EMBL" id="NDY55868.1"/>
    </source>
</evidence>
<dbReference type="RefSeq" id="WP_163300922.1">
    <property type="nucleotide sequence ID" value="NZ_JAAGRQ010000010.1"/>
</dbReference>
<gene>
    <name evidence="3" type="ORF">G3N56_03815</name>
</gene>
<evidence type="ECO:0000313" key="4">
    <source>
        <dbReference type="Proteomes" id="UP000469724"/>
    </source>
</evidence>
<dbReference type="InterPro" id="IPR035093">
    <property type="entry name" value="RelE/ParE_toxin_dom_sf"/>
</dbReference>
<dbReference type="Pfam" id="PF05016">
    <property type="entry name" value="ParE_toxin"/>
    <property type="match status" value="1"/>
</dbReference>
<dbReference type="PANTHER" id="PTHR35601">
    <property type="entry name" value="TOXIN RELE"/>
    <property type="match status" value="1"/>
</dbReference>
<dbReference type="Gene3D" id="3.30.2310.20">
    <property type="entry name" value="RelE-like"/>
    <property type="match status" value="1"/>
</dbReference>
<dbReference type="AlphaFoldDB" id="A0A7K3NI54"/>
<reference evidence="3 4" key="1">
    <citation type="submission" date="2020-02" db="EMBL/GenBank/DDBJ databases">
        <title>Comparative genomics of sulfur disproportionating microorganisms.</title>
        <authorList>
            <person name="Ward L.M."/>
            <person name="Bertran E."/>
            <person name="Johnston D.T."/>
        </authorList>
    </citation>
    <scope>NUCLEOTIDE SEQUENCE [LARGE SCALE GENOMIC DNA]</scope>
    <source>
        <strain evidence="3 4">DSM 3696</strain>
    </source>
</reference>
<dbReference type="Proteomes" id="UP000469724">
    <property type="component" value="Unassembled WGS sequence"/>
</dbReference>